<evidence type="ECO:0000313" key="15">
    <source>
        <dbReference type="Proteomes" id="UP000708208"/>
    </source>
</evidence>
<keyword evidence="5" id="KW-0313">Glucose metabolism</keyword>
<evidence type="ECO:0000256" key="5">
    <source>
        <dbReference type="ARBA" id="ARBA00022526"/>
    </source>
</evidence>
<name>A0A8J2LG80_9HEXA</name>
<dbReference type="GO" id="GO:0006006">
    <property type="term" value="P:glucose metabolic process"/>
    <property type="evidence" value="ECO:0007669"/>
    <property type="project" value="UniProtKB-KW"/>
</dbReference>
<gene>
    <name evidence="14" type="ORF">AFUS01_LOCUS40871</name>
</gene>
<keyword evidence="15" id="KW-1185">Reference proteome</keyword>
<evidence type="ECO:0000259" key="13">
    <source>
        <dbReference type="Pfam" id="PF02880"/>
    </source>
</evidence>
<dbReference type="EMBL" id="CAJVCH010558972">
    <property type="protein sequence ID" value="CAG7831113.1"/>
    <property type="molecule type" value="Genomic_DNA"/>
</dbReference>
<dbReference type="GO" id="GO:0000287">
    <property type="term" value="F:magnesium ion binding"/>
    <property type="evidence" value="ECO:0007669"/>
    <property type="project" value="InterPro"/>
</dbReference>
<evidence type="ECO:0000256" key="1">
    <source>
        <dbReference type="ARBA" id="ARBA00001946"/>
    </source>
</evidence>
<evidence type="ECO:0000313" key="14">
    <source>
        <dbReference type="EMBL" id="CAG7831113.1"/>
    </source>
</evidence>
<keyword evidence="7" id="KW-0479">Metal-binding</keyword>
<dbReference type="GO" id="GO:0005634">
    <property type="term" value="C:nucleus"/>
    <property type="evidence" value="ECO:0007669"/>
    <property type="project" value="TreeGrafter"/>
</dbReference>
<evidence type="ECO:0000256" key="3">
    <source>
        <dbReference type="ARBA" id="ARBA00010231"/>
    </source>
</evidence>
<dbReference type="GO" id="GO:0005737">
    <property type="term" value="C:cytoplasm"/>
    <property type="evidence" value="ECO:0007669"/>
    <property type="project" value="UniProtKB-SubCell"/>
</dbReference>
<feature type="domain" description="Alpha-D-phosphohexomutase alpha/beta/alpha" evidence="11">
    <location>
        <begin position="58"/>
        <end position="197"/>
    </location>
</feature>
<evidence type="ECO:0000256" key="10">
    <source>
        <dbReference type="ARBA" id="ARBA00023277"/>
    </source>
</evidence>
<reference evidence="14" key="1">
    <citation type="submission" date="2021-06" db="EMBL/GenBank/DDBJ databases">
        <authorList>
            <person name="Hodson N. C."/>
            <person name="Mongue J. A."/>
            <person name="Jaron S. K."/>
        </authorList>
    </citation>
    <scope>NUCLEOTIDE SEQUENCE</scope>
</reference>
<accession>A0A8J2LG80</accession>
<dbReference type="GO" id="GO:0008973">
    <property type="term" value="F:phosphopentomutase activity"/>
    <property type="evidence" value="ECO:0007669"/>
    <property type="project" value="TreeGrafter"/>
</dbReference>
<sequence length="629" mass="70001">MGSVNGFDQHLQSFGEQVSDSLKEEFLKWMSWDKNETTRQELLSLGVKDLEKRLLTRLNFGTAGIRGAMGAGFGRMNDLVIIQTSQGLATYAATEFRSDSNKSIVIGYDGRHNSKRFAELTAVAMIAKGFHVFLYSNVCPTPFVSFGVKHTNSFAGIMITASHNPKEDNGYKVYWSNSAQIISPHDKKIQAAIIDNQEPWPSAWDVSSLSDKSKLSDTLNDVWSSYNELLKEKLYDPNLCLTSPLIMTFTPMHGVGQIYMEKAFDVVGLKPFISVAEQKDVDPDFPTVRFPNPEEGKSALNLAIRAAESGGSTLILANDPDSDRLAVAEKRASGIWKVFTGNELGALLGWWMILTRRELGDKSQCYLMSSTVSSKFIKSMAEKEGYAFMETLTGFKWMGNKAYELKSQGCDVCFAYEEAIGFMCGTSVLDKDGISAGVRLAEMANYLANQGLTLEDKLTQLYKYYGYHISSTSYYLCFDPAITEKIFNGIRSRCNPESSESILTLEIPKEISGGCNNSCRNLEIKAIAYRDLTIGYDSEQPDKKPVLPVSKSSQMITFVFDNSLVLTIRASGTEPKIKYYADFRVTCPREEEWPKCKQEVDKLVLAIVEDLVGPYLSEITPQSALGESD</sequence>
<evidence type="ECO:0000256" key="9">
    <source>
        <dbReference type="ARBA" id="ARBA00023235"/>
    </source>
</evidence>
<dbReference type="Proteomes" id="UP000708208">
    <property type="component" value="Unassembled WGS sequence"/>
</dbReference>
<dbReference type="Pfam" id="PF02879">
    <property type="entry name" value="PGM_PMM_II"/>
    <property type="match status" value="1"/>
</dbReference>
<keyword evidence="8" id="KW-0460">Magnesium</keyword>
<dbReference type="OrthoDB" id="8300170at2759"/>
<dbReference type="PANTHER" id="PTHR45745">
    <property type="entry name" value="PHOSPHOMANNOMUTASE 45A"/>
    <property type="match status" value="1"/>
</dbReference>
<dbReference type="GO" id="GO:0006166">
    <property type="term" value="P:purine ribonucleoside salvage"/>
    <property type="evidence" value="ECO:0007669"/>
    <property type="project" value="TreeGrafter"/>
</dbReference>
<protein>
    <recommendedName>
        <fullName evidence="16">Phosphoglucomutase</fullName>
    </recommendedName>
</protein>
<evidence type="ECO:0000256" key="4">
    <source>
        <dbReference type="ARBA" id="ARBA00022490"/>
    </source>
</evidence>
<organism evidence="14 15">
    <name type="scientific">Allacma fusca</name>
    <dbReference type="NCBI Taxonomy" id="39272"/>
    <lineage>
        <taxon>Eukaryota</taxon>
        <taxon>Metazoa</taxon>
        <taxon>Ecdysozoa</taxon>
        <taxon>Arthropoda</taxon>
        <taxon>Hexapoda</taxon>
        <taxon>Collembola</taxon>
        <taxon>Symphypleona</taxon>
        <taxon>Sminthuridae</taxon>
        <taxon>Allacma</taxon>
    </lineage>
</organism>
<evidence type="ECO:0000259" key="11">
    <source>
        <dbReference type="Pfam" id="PF02878"/>
    </source>
</evidence>
<dbReference type="AlphaFoldDB" id="A0A8J2LG80"/>
<dbReference type="InterPro" id="IPR016066">
    <property type="entry name" value="A-D-PHexomutase_CS"/>
</dbReference>
<dbReference type="Pfam" id="PF02878">
    <property type="entry name" value="PGM_PMM_I"/>
    <property type="match status" value="1"/>
</dbReference>
<dbReference type="Pfam" id="PF02880">
    <property type="entry name" value="PGM_PMM_III"/>
    <property type="match status" value="1"/>
</dbReference>
<comment type="cofactor">
    <cofactor evidence="1">
        <name>Mg(2+)</name>
        <dbReference type="ChEBI" id="CHEBI:18420"/>
    </cofactor>
</comment>
<dbReference type="FunFam" id="3.40.120.10:FF:000035">
    <property type="entry name" value="Pgm3p"/>
    <property type="match status" value="1"/>
</dbReference>
<evidence type="ECO:0000256" key="2">
    <source>
        <dbReference type="ARBA" id="ARBA00004496"/>
    </source>
</evidence>
<proteinExistence type="inferred from homology"/>
<dbReference type="InterPro" id="IPR005844">
    <property type="entry name" value="A-D-PHexomutase_a/b/a-I"/>
</dbReference>
<evidence type="ECO:0000256" key="6">
    <source>
        <dbReference type="ARBA" id="ARBA00022553"/>
    </source>
</evidence>
<evidence type="ECO:0000256" key="8">
    <source>
        <dbReference type="ARBA" id="ARBA00022842"/>
    </source>
</evidence>
<comment type="similarity">
    <text evidence="3">Belongs to the phosphohexose mutase family.</text>
</comment>
<feature type="domain" description="Alpha-D-phosphohexomutase alpha/beta/alpha" evidence="13">
    <location>
        <begin position="341"/>
        <end position="463"/>
    </location>
</feature>
<evidence type="ECO:0000259" key="12">
    <source>
        <dbReference type="Pfam" id="PF02879"/>
    </source>
</evidence>
<dbReference type="InterPro" id="IPR005845">
    <property type="entry name" value="A-D-PHexomutase_a/b/a-II"/>
</dbReference>
<keyword evidence="6" id="KW-0597">Phosphoprotein</keyword>
<comment type="caution">
    <text evidence="14">The sequence shown here is derived from an EMBL/GenBank/DDBJ whole genome shotgun (WGS) entry which is preliminary data.</text>
</comment>
<dbReference type="PROSITE" id="PS00710">
    <property type="entry name" value="PGM_PMM"/>
    <property type="match status" value="1"/>
</dbReference>
<keyword evidence="9" id="KW-0413">Isomerase</keyword>
<keyword evidence="10" id="KW-0119">Carbohydrate metabolism</keyword>
<feature type="domain" description="Alpha-D-phosphohexomutase alpha/beta/alpha" evidence="12">
    <location>
        <begin position="226"/>
        <end position="330"/>
    </location>
</feature>
<dbReference type="PANTHER" id="PTHR45745:SF1">
    <property type="entry name" value="PHOSPHOGLUCOMUTASE 2B-RELATED"/>
    <property type="match status" value="1"/>
</dbReference>
<dbReference type="InterPro" id="IPR005846">
    <property type="entry name" value="A-D-PHexomutase_a/b/a-III"/>
</dbReference>
<comment type="subcellular location">
    <subcellularLocation>
        <location evidence="2">Cytoplasm</location>
    </subcellularLocation>
</comment>
<keyword evidence="4" id="KW-0963">Cytoplasm</keyword>
<dbReference type="CDD" id="cd05799">
    <property type="entry name" value="PGM2"/>
    <property type="match status" value="1"/>
</dbReference>
<evidence type="ECO:0008006" key="16">
    <source>
        <dbReference type="Google" id="ProtNLM"/>
    </source>
</evidence>
<evidence type="ECO:0000256" key="7">
    <source>
        <dbReference type="ARBA" id="ARBA00022723"/>
    </source>
</evidence>